<dbReference type="EMBL" id="MN740273">
    <property type="protein sequence ID" value="QHT97202.1"/>
    <property type="molecule type" value="Genomic_DNA"/>
</dbReference>
<name>A0A6C0IVT8_9ZZZZ</name>
<dbReference type="AlphaFoldDB" id="A0A6C0IVT8"/>
<keyword evidence="1" id="KW-0472">Membrane</keyword>
<feature type="transmembrane region" description="Helical" evidence="1">
    <location>
        <begin position="12"/>
        <end position="30"/>
    </location>
</feature>
<reference evidence="2" key="1">
    <citation type="journal article" date="2020" name="Nature">
        <title>Giant virus diversity and host interactions through global metagenomics.</title>
        <authorList>
            <person name="Schulz F."/>
            <person name="Roux S."/>
            <person name="Paez-Espino D."/>
            <person name="Jungbluth S."/>
            <person name="Walsh D.A."/>
            <person name="Denef V.J."/>
            <person name="McMahon K.D."/>
            <person name="Konstantinidis K.T."/>
            <person name="Eloe-Fadrosh E.A."/>
            <person name="Kyrpides N.C."/>
            <person name="Woyke T."/>
        </authorList>
    </citation>
    <scope>NUCLEOTIDE SEQUENCE</scope>
    <source>
        <strain evidence="2">GVMAG-M-3300025138-11</strain>
    </source>
</reference>
<organism evidence="2">
    <name type="scientific">viral metagenome</name>
    <dbReference type="NCBI Taxonomy" id="1070528"/>
    <lineage>
        <taxon>unclassified sequences</taxon>
        <taxon>metagenomes</taxon>
        <taxon>organismal metagenomes</taxon>
    </lineage>
</organism>
<evidence type="ECO:0000313" key="2">
    <source>
        <dbReference type="EMBL" id="QHT97202.1"/>
    </source>
</evidence>
<keyword evidence="1" id="KW-1133">Transmembrane helix</keyword>
<evidence type="ECO:0000256" key="1">
    <source>
        <dbReference type="SAM" id="Phobius"/>
    </source>
</evidence>
<sequence length="468" mass="54850">MINNNIKKISSIIEILILYIIFLYLSIKTFKKYSYLSYKYKFANKESLDPTIVSVLHSNKKPKNLITNYTTILVKKIFSNISKIFHQIFEIFHKIFGSFTTSINQIRNLTKPIRTFFKNTTQMFYNKLNNYMISISYLVHKIRDTLKRSVSGYNLVFHSLNHIYYSLQSILNSPIPNITKKFIGATRWLDKSFSKLGLCFDPDTIINTIYGDVKISDLEIETELDKDNFIISIHKFICKCDMYNFNNILISGSHLVNYHNKWIRIENIDRAKKIIYKKPFIYCINTTKGYIKIKDYYFKDFSESTDKSNNKLINNIVLSKLNNSSRIINNNSPKYIEQGLGKDTLIKMMNGLKSISKINIGDILYNNNPVLGIVVVSSKYNKIYSYKDKYIFSNNVKVNESGIWLCIEDSIYSKEIKTYQDKLYHLVTKKEIINLETINITDYIELHNTQINNEIDQILEKKSSLKCN</sequence>
<evidence type="ECO:0008006" key="3">
    <source>
        <dbReference type="Google" id="ProtNLM"/>
    </source>
</evidence>
<protein>
    <recommendedName>
        <fullName evidence="3">Hedgehog/Intein (Hint) domain-containing protein</fullName>
    </recommendedName>
</protein>
<accession>A0A6C0IVT8</accession>
<proteinExistence type="predicted"/>
<keyword evidence="1" id="KW-0812">Transmembrane</keyword>